<proteinExistence type="predicted"/>
<dbReference type="SUPFAM" id="SSF46955">
    <property type="entry name" value="Putative DNA-binding domain"/>
    <property type="match status" value="1"/>
</dbReference>
<dbReference type="Proteomes" id="UP000671845">
    <property type="component" value="Chromosome"/>
</dbReference>
<dbReference type="InterPro" id="IPR009061">
    <property type="entry name" value="DNA-bd_dom_put_sf"/>
</dbReference>
<reference evidence="1 2" key="1">
    <citation type="journal article" date="2021" name="Front. Microbiol.">
        <title>Aerobic Denitrification and Heterotrophic Sulfur Oxidation in the Genus Halomonas Revealed by Six Novel Species Characterizations and Genome-Based Analysis.</title>
        <authorList>
            <person name="Wang L."/>
            <person name="Shao Z."/>
        </authorList>
    </citation>
    <scope>NUCLEOTIDE SEQUENCE [LARGE SCALE GENOMIC DNA]</scope>
    <source>
        <strain evidence="1 2">MCCC 1A13718</strain>
    </source>
</reference>
<evidence type="ECO:0000313" key="1">
    <source>
        <dbReference type="EMBL" id="QTP60893.1"/>
    </source>
</evidence>
<dbReference type="EMBL" id="CP053383">
    <property type="protein sequence ID" value="QTP60893.1"/>
    <property type="molecule type" value="Genomic_DNA"/>
</dbReference>
<gene>
    <name evidence="1" type="ORF">HNO53_20565</name>
</gene>
<organism evidence="1 2">
    <name type="scientific">Halomonas sulfidivorans</name>
    <dbReference type="NCBI Taxonomy" id="2733488"/>
    <lineage>
        <taxon>Bacteria</taxon>
        <taxon>Pseudomonadati</taxon>
        <taxon>Pseudomonadota</taxon>
        <taxon>Gammaproteobacteria</taxon>
        <taxon>Oceanospirillales</taxon>
        <taxon>Halomonadaceae</taxon>
        <taxon>Halomonas</taxon>
    </lineage>
</organism>
<accession>A0ABX7WKF7</accession>
<evidence type="ECO:0000313" key="2">
    <source>
        <dbReference type="Proteomes" id="UP000671845"/>
    </source>
</evidence>
<keyword evidence="2" id="KW-1185">Reference proteome</keyword>
<name>A0ABX7WKF7_9GAMM</name>
<sequence length="69" mass="8174">MAEQQIDFSDDDFIEPEEAARLLRVKQGTLAVWRSTKRYPLPYYKSGRWVLYRRSECIAFVQKGRVSCD</sequence>
<protein>
    <submittedName>
        <fullName evidence="1">Helix-turn-helix domain-containing protein</fullName>
    </submittedName>
</protein>
<dbReference type="RefSeq" id="WP_209474799.1">
    <property type="nucleotide sequence ID" value="NZ_CP053383.1"/>
</dbReference>